<dbReference type="Proteomes" id="UP000215335">
    <property type="component" value="Unassembled WGS sequence"/>
</dbReference>
<organism evidence="2 3">
    <name type="scientific">Trichomalopsis sarcophagae</name>
    <dbReference type="NCBI Taxonomy" id="543379"/>
    <lineage>
        <taxon>Eukaryota</taxon>
        <taxon>Metazoa</taxon>
        <taxon>Ecdysozoa</taxon>
        <taxon>Arthropoda</taxon>
        <taxon>Hexapoda</taxon>
        <taxon>Insecta</taxon>
        <taxon>Pterygota</taxon>
        <taxon>Neoptera</taxon>
        <taxon>Endopterygota</taxon>
        <taxon>Hymenoptera</taxon>
        <taxon>Apocrita</taxon>
        <taxon>Proctotrupomorpha</taxon>
        <taxon>Chalcidoidea</taxon>
        <taxon>Pteromalidae</taxon>
        <taxon>Pteromalinae</taxon>
        <taxon>Trichomalopsis</taxon>
    </lineage>
</organism>
<feature type="region of interest" description="Disordered" evidence="1">
    <location>
        <begin position="1"/>
        <end position="33"/>
    </location>
</feature>
<evidence type="ECO:0000256" key="1">
    <source>
        <dbReference type="SAM" id="MobiDB-lite"/>
    </source>
</evidence>
<sequence>MPMLCSVHRDRSRVREQQPQPQQRRRKGPDLGSWLVLLPSGSSSIHASRAHHGENEW</sequence>
<dbReference type="EMBL" id="NNAY01000946">
    <property type="protein sequence ID" value="OXU25790.1"/>
    <property type="molecule type" value="Genomic_DNA"/>
</dbReference>
<proteinExistence type="predicted"/>
<evidence type="ECO:0000313" key="3">
    <source>
        <dbReference type="Proteomes" id="UP000215335"/>
    </source>
</evidence>
<name>A0A232F5N6_9HYME</name>
<protein>
    <submittedName>
        <fullName evidence="2">Uncharacterized protein</fullName>
    </submittedName>
</protein>
<evidence type="ECO:0000313" key="2">
    <source>
        <dbReference type="EMBL" id="OXU25790.1"/>
    </source>
</evidence>
<gene>
    <name evidence="2" type="ORF">TSAR_003211</name>
</gene>
<dbReference type="AlphaFoldDB" id="A0A232F5N6"/>
<feature type="compositionally biased region" description="Basic and acidic residues" evidence="1">
    <location>
        <begin position="7"/>
        <end position="16"/>
    </location>
</feature>
<comment type="caution">
    <text evidence="2">The sequence shown here is derived from an EMBL/GenBank/DDBJ whole genome shotgun (WGS) entry which is preliminary data.</text>
</comment>
<reference evidence="2 3" key="1">
    <citation type="journal article" date="2017" name="Curr. Biol.">
        <title>The Evolution of Venom by Co-option of Single-Copy Genes.</title>
        <authorList>
            <person name="Martinson E.O."/>
            <person name="Mrinalini"/>
            <person name="Kelkar Y.D."/>
            <person name="Chang C.H."/>
            <person name="Werren J.H."/>
        </authorList>
    </citation>
    <scope>NUCLEOTIDE SEQUENCE [LARGE SCALE GENOMIC DNA]</scope>
    <source>
        <strain evidence="2 3">Alberta</strain>
        <tissue evidence="2">Whole body</tissue>
    </source>
</reference>
<keyword evidence="3" id="KW-1185">Reference proteome</keyword>
<accession>A0A232F5N6</accession>